<organism evidence="2">
    <name type="scientific">Perkinsus marinus (strain ATCC 50983 / TXsc)</name>
    <dbReference type="NCBI Taxonomy" id="423536"/>
    <lineage>
        <taxon>Eukaryota</taxon>
        <taxon>Sar</taxon>
        <taxon>Alveolata</taxon>
        <taxon>Perkinsozoa</taxon>
        <taxon>Perkinsea</taxon>
        <taxon>Perkinsida</taxon>
        <taxon>Perkinsidae</taxon>
        <taxon>Perkinsus</taxon>
    </lineage>
</organism>
<dbReference type="EMBL" id="GG671513">
    <property type="protein sequence ID" value="EER18878.1"/>
    <property type="molecule type" value="Genomic_DNA"/>
</dbReference>
<sequence>CESENSRAAKCVSPYEIVRSSSTRTSTGWWSSERVDRRMVPIAFWYYLLI</sequence>
<gene>
    <name evidence="1" type="ORF">Pmar_PMAR006502</name>
</gene>
<dbReference type="InParanoid" id="C5K9V6"/>
<feature type="non-terminal residue" evidence="1">
    <location>
        <position position="50"/>
    </location>
</feature>
<feature type="non-terminal residue" evidence="1">
    <location>
        <position position="1"/>
    </location>
</feature>
<keyword evidence="2" id="KW-1185">Reference proteome</keyword>
<name>C5K9V6_PERM5</name>
<protein>
    <submittedName>
        <fullName evidence="1">Uncharacterized protein</fullName>
    </submittedName>
</protein>
<dbReference type="Proteomes" id="UP000007800">
    <property type="component" value="Unassembled WGS sequence"/>
</dbReference>
<reference evidence="1 2" key="1">
    <citation type="submission" date="2008-07" db="EMBL/GenBank/DDBJ databases">
        <authorList>
            <person name="El-Sayed N."/>
            <person name="Caler E."/>
            <person name="Inman J."/>
            <person name="Amedeo P."/>
            <person name="Hass B."/>
            <person name="Wortman J."/>
        </authorList>
    </citation>
    <scope>NUCLEOTIDE SEQUENCE [LARGE SCALE GENOMIC DNA]</scope>
    <source>
        <strain evidence="2">ATCC 50983 / TXsc</strain>
    </source>
</reference>
<accession>C5K9V6</accession>
<dbReference type="RefSeq" id="XP_002787082.1">
    <property type="nucleotide sequence ID" value="XM_002787036.1"/>
</dbReference>
<proteinExistence type="predicted"/>
<evidence type="ECO:0000313" key="1">
    <source>
        <dbReference type="EMBL" id="EER18878.1"/>
    </source>
</evidence>
<dbReference type="GeneID" id="9049273"/>
<dbReference type="AlphaFoldDB" id="C5K9V6"/>
<evidence type="ECO:0000313" key="2">
    <source>
        <dbReference type="Proteomes" id="UP000007800"/>
    </source>
</evidence>